<dbReference type="EMBL" id="BMDW01000015">
    <property type="protein sequence ID" value="GGA53302.1"/>
    <property type="molecule type" value="Genomic_DNA"/>
</dbReference>
<accession>A0ABQ1GZT6</accession>
<keyword evidence="2" id="KW-0472">Membrane</keyword>
<evidence type="ECO:0000259" key="3">
    <source>
        <dbReference type="Pfam" id="PF13202"/>
    </source>
</evidence>
<evidence type="ECO:0000313" key="5">
    <source>
        <dbReference type="Proteomes" id="UP000618591"/>
    </source>
</evidence>
<evidence type="ECO:0000256" key="1">
    <source>
        <dbReference type="SAM" id="MobiDB-lite"/>
    </source>
</evidence>
<name>A0ABQ1GZT6_9SPHN</name>
<keyword evidence="2" id="KW-0812">Transmembrane</keyword>
<dbReference type="PROSITE" id="PS00018">
    <property type="entry name" value="EF_HAND_1"/>
    <property type="match status" value="1"/>
</dbReference>
<sequence>MTEGHSCDILRHFVPPTGTAARQFGQHKEREPGAVPILSSGVPIMRYTFLASFAVTVLATTAFAQGGGMGMMRADTNGDGMISRAEDMAQANAHFDRMDANKDGTLTADERQGPGGRMMARAGAGDEAMTRAEFMAQADRRFTRIDTNKDGQLSPAELDVWQNRAPAMAGQRHADPADAIAPAAPAPAPNPGQ</sequence>
<protein>
    <recommendedName>
        <fullName evidence="3">EF-hand domain-containing protein</fullName>
    </recommendedName>
</protein>
<proteinExistence type="predicted"/>
<feature type="compositionally biased region" description="Pro residues" evidence="1">
    <location>
        <begin position="184"/>
        <end position="193"/>
    </location>
</feature>
<comment type="caution">
    <text evidence="4">The sequence shown here is derived from an EMBL/GenBank/DDBJ whole genome shotgun (WGS) entry which is preliminary data.</text>
</comment>
<feature type="domain" description="EF-hand" evidence="3">
    <location>
        <begin position="141"/>
        <end position="158"/>
    </location>
</feature>
<dbReference type="SUPFAM" id="SSF47473">
    <property type="entry name" value="EF-hand"/>
    <property type="match status" value="1"/>
</dbReference>
<keyword evidence="2" id="KW-1133">Transmembrane helix</keyword>
<dbReference type="InterPro" id="IPR018247">
    <property type="entry name" value="EF_Hand_1_Ca_BS"/>
</dbReference>
<evidence type="ECO:0000256" key="2">
    <source>
        <dbReference type="SAM" id="Phobius"/>
    </source>
</evidence>
<feature type="domain" description="EF-hand" evidence="3">
    <location>
        <begin position="73"/>
        <end position="86"/>
    </location>
</feature>
<dbReference type="Pfam" id="PF13202">
    <property type="entry name" value="EF-hand_5"/>
    <property type="match status" value="3"/>
</dbReference>
<dbReference type="InterPro" id="IPR002048">
    <property type="entry name" value="EF_hand_dom"/>
</dbReference>
<feature type="transmembrane region" description="Helical" evidence="2">
    <location>
        <begin position="44"/>
        <end position="64"/>
    </location>
</feature>
<dbReference type="InterPro" id="IPR011992">
    <property type="entry name" value="EF-hand-dom_pair"/>
</dbReference>
<dbReference type="Gene3D" id="1.10.238.10">
    <property type="entry name" value="EF-hand"/>
    <property type="match status" value="1"/>
</dbReference>
<organism evidence="4 5">
    <name type="scientific">Sphingomonas psychrolutea</name>
    <dbReference type="NCBI Taxonomy" id="1259676"/>
    <lineage>
        <taxon>Bacteria</taxon>
        <taxon>Pseudomonadati</taxon>
        <taxon>Pseudomonadota</taxon>
        <taxon>Alphaproteobacteria</taxon>
        <taxon>Sphingomonadales</taxon>
        <taxon>Sphingomonadaceae</taxon>
        <taxon>Sphingomonas</taxon>
    </lineage>
</organism>
<evidence type="ECO:0000313" key="4">
    <source>
        <dbReference type="EMBL" id="GGA53302.1"/>
    </source>
</evidence>
<gene>
    <name evidence="4" type="ORF">GCM10011395_24540</name>
</gene>
<feature type="domain" description="EF-hand" evidence="3">
    <location>
        <begin position="95"/>
        <end position="110"/>
    </location>
</feature>
<keyword evidence="5" id="KW-1185">Reference proteome</keyword>
<feature type="region of interest" description="Disordered" evidence="1">
    <location>
        <begin position="166"/>
        <end position="193"/>
    </location>
</feature>
<reference evidence="5" key="1">
    <citation type="journal article" date="2019" name="Int. J. Syst. Evol. Microbiol.">
        <title>The Global Catalogue of Microorganisms (GCM) 10K type strain sequencing project: providing services to taxonomists for standard genome sequencing and annotation.</title>
        <authorList>
            <consortium name="The Broad Institute Genomics Platform"/>
            <consortium name="The Broad Institute Genome Sequencing Center for Infectious Disease"/>
            <person name="Wu L."/>
            <person name="Ma J."/>
        </authorList>
    </citation>
    <scope>NUCLEOTIDE SEQUENCE [LARGE SCALE GENOMIC DNA]</scope>
    <source>
        <strain evidence="5">CGMCC 1.10106</strain>
    </source>
</reference>
<dbReference type="Proteomes" id="UP000618591">
    <property type="component" value="Unassembled WGS sequence"/>
</dbReference>